<dbReference type="PANTHER" id="PTHR21522:SF19">
    <property type="entry name" value="PROTON CHANNEL OTOP1"/>
    <property type="match status" value="1"/>
</dbReference>
<name>A0ABQ0ERR8_APOSI</name>
<feature type="transmembrane region" description="Helical" evidence="13">
    <location>
        <begin position="150"/>
        <end position="168"/>
    </location>
</feature>
<evidence type="ECO:0000313" key="14">
    <source>
        <dbReference type="EMBL" id="GAB1289612.1"/>
    </source>
</evidence>
<evidence type="ECO:0000256" key="3">
    <source>
        <dbReference type="ARBA" id="ARBA00022448"/>
    </source>
</evidence>
<keyword evidence="9 13" id="KW-0472">Membrane</keyword>
<feature type="region of interest" description="Disordered" evidence="12">
    <location>
        <begin position="1"/>
        <end position="38"/>
    </location>
</feature>
<evidence type="ECO:0000256" key="6">
    <source>
        <dbReference type="ARBA" id="ARBA00022781"/>
    </source>
</evidence>
<sequence>MPSAPASPSPGVSTSFRSPARRQRPAEAGGDSEQPVWTERVRGGAAVPAGLGGARDGCGQERPAVRTNRAHAAAAALDAVVRGSQLHAAPPHPPEGHARGCALAPRGSITLFAFITIVLGCLKVAYFIGFSECLSATEGVFPVTHAVHTLLQWFGVIHSVFTNLLLWANSVLNESKHQLNEHKERLITLGFGNITIGYQILASTMLYVLWKNIGRRVDSSRHQKMQCRFDGVLVGSVLGLTVLAATIAVVVVYMIHIGRSKSKSESALAMFYLYAVTVLLLMGAAGLVGSWIYRVDEKSLDESKNPARKLDVDLLVATASGSWLLSWGSILAIACAETRPPYTWYNLPYSVLVIVEKYIQNVFIIESVHLEPEGVPEDVRTLRVVTVCSGEAAVLAASALGSQGMAQDGSPAVNGSLCLQQRCGKEDQEAGWEGATGTTRCLDFLQGGMKRKLLRNITAFLFLCNISLWIPPAFGCRPEYDNGLEEIVFGFEPWIIVVNLAMPFSIFYRMHAAAALFEVYCKI</sequence>
<feature type="transmembrane region" description="Helical" evidence="13">
    <location>
        <begin position="494"/>
        <end position="517"/>
    </location>
</feature>
<evidence type="ECO:0000256" key="9">
    <source>
        <dbReference type="ARBA" id="ARBA00023136"/>
    </source>
</evidence>
<evidence type="ECO:0000313" key="15">
    <source>
        <dbReference type="Proteomes" id="UP001623349"/>
    </source>
</evidence>
<keyword evidence="6" id="KW-0375">Hydrogen ion transport</keyword>
<keyword evidence="10" id="KW-0407">Ion channel</keyword>
<comment type="caution">
    <text evidence="14">The sequence shown here is derived from an EMBL/GenBank/DDBJ whole genome shotgun (WGS) entry which is preliminary data.</text>
</comment>
<organism evidence="14 15">
    <name type="scientific">Apodemus speciosus</name>
    <name type="common">Large Japanese field mouse</name>
    <dbReference type="NCBI Taxonomy" id="105296"/>
    <lineage>
        <taxon>Eukaryota</taxon>
        <taxon>Metazoa</taxon>
        <taxon>Chordata</taxon>
        <taxon>Craniata</taxon>
        <taxon>Vertebrata</taxon>
        <taxon>Euteleostomi</taxon>
        <taxon>Mammalia</taxon>
        <taxon>Eutheria</taxon>
        <taxon>Euarchontoglires</taxon>
        <taxon>Glires</taxon>
        <taxon>Rodentia</taxon>
        <taxon>Myomorpha</taxon>
        <taxon>Muroidea</taxon>
        <taxon>Muridae</taxon>
        <taxon>Murinae</taxon>
        <taxon>Apodemus</taxon>
    </lineage>
</organism>
<keyword evidence="8" id="KW-0406">Ion transport</keyword>
<keyword evidence="5 13" id="KW-0812">Transmembrane</keyword>
<proteinExistence type="inferred from homology"/>
<evidence type="ECO:0000256" key="8">
    <source>
        <dbReference type="ARBA" id="ARBA00023065"/>
    </source>
</evidence>
<accession>A0ABQ0ERR8</accession>
<evidence type="ECO:0000256" key="7">
    <source>
        <dbReference type="ARBA" id="ARBA00022989"/>
    </source>
</evidence>
<dbReference type="Proteomes" id="UP001623349">
    <property type="component" value="Unassembled WGS sequence"/>
</dbReference>
<dbReference type="PANTHER" id="PTHR21522">
    <property type="entry name" value="PROTON CHANNEL OTOP"/>
    <property type="match status" value="1"/>
</dbReference>
<evidence type="ECO:0000256" key="1">
    <source>
        <dbReference type="ARBA" id="ARBA00004651"/>
    </source>
</evidence>
<evidence type="ECO:0000256" key="12">
    <source>
        <dbReference type="SAM" id="MobiDB-lite"/>
    </source>
</evidence>
<comment type="similarity">
    <text evidence="2">Belongs to the otopetrin family.</text>
</comment>
<evidence type="ECO:0000256" key="4">
    <source>
        <dbReference type="ARBA" id="ARBA00022475"/>
    </source>
</evidence>
<feature type="transmembrane region" description="Helical" evidence="13">
    <location>
        <begin position="189"/>
        <end position="210"/>
    </location>
</feature>
<evidence type="ECO:0000256" key="2">
    <source>
        <dbReference type="ARBA" id="ARBA00006513"/>
    </source>
</evidence>
<comment type="subcellular location">
    <subcellularLocation>
        <location evidence="1">Cell membrane</location>
        <topology evidence="1">Multi-pass membrane protein</topology>
    </subcellularLocation>
</comment>
<keyword evidence="4" id="KW-1003">Cell membrane</keyword>
<reference evidence="14 15" key="1">
    <citation type="submission" date="2024-08" db="EMBL/GenBank/DDBJ databases">
        <title>The draft genome of Apodemus speciosus.</title>
        <authorList>
            <person name="Nabeshima K."/>
            <person name="Suzuki S."/>
            <person name="Onuma M."/>
        </authorList>
    </citation>
    <scope>NUCLEOTIDE SEQUENCE [LARGE SCALE GENOMIC DNA]</scope>
    <source>
        <strain evidence="14">IB14-021</strain>
    </source>
</reference>
<keyword evidence="7 13" id="KW-1133">Transmembrane helix</keyword>
<evidence type="ECO:0000256" key="5">
    <source>
        <dbReference type="ARBA" id="ARBA00022692"/>
    </source>
</evidence>
<evidence type="ECO:0000256" key="13">
    <source>
        <dbReference type="SAM" id="Phobius"/>
    </source>
</evidence>
<keyword evidence="15" id="KW-1185">Reference proteome</keyword>
<dbReference type="EMBL" id="BAAFST010000005">
    <property type="protein sequence ID" value="GAB1289612.1"/>
    <property type="molecule type" value="Genomic_DNA"/>
</dbReference>
<dbReference type="InterPro" id="IPR004878">
    <property type="entry name" value="Otopetrin"/>
</dbReference>
<gene>
    <name evidence="14" type="ORF">APTSU1_000484200</name>
</gene>
<evidence type="ECO:0000256" key="10">
    <source>
        <dbReference type="ARBA" id="ARBA00023303"/>
    </source>
</evidence>
<keyword evidence="3" id="KW-0813">Transport</keyword>
<protein>
    <submittedName>
        <fullName evidence="14">Proton channel OTOP1</fullName>
    </submittedName>
</protein>
<feature type="transmembrane region" description="Helical" evidence="13">
    <location>
        <begin position="232"/>
        <end position="255"/>
    </location>
</feature>
<dbReference type="Pfam" id="PF03189">
    <property type="entry name" value="Otopetrin"/>
    <property type="match status" value="2"/>
</dbReference>
<evidence type="ECO:0000256" key="11">
    <source>
        <dbReference type="ARBA" id="ARBA00024169"/>
    </source>
</evidence>
<feature type="transmembrane region" description="Helical" evidence="13">
    <location>
        <begin position="267"/>
        <end position="294"/>
    </location>
</feature>
<comment type="catalytic activity">
    <reaction evidence="11">
        <text>H(+)(in) = H(+)(out)</text>
        <dbReference type="Rhea" id="RHEA:34979"/>
        <dbReference type="ChEBI" id="CHEBI:15378"/>
    </reaction>
</comment>
<feature type="transmembrane region" description="Helical" evidence="13">
    <location>
        <begin position="109"/>
        <end position="130"/>
    </location>
</feature>
<feature type="transmembrane region" description="Helical" evidence="13">
    <location>
        <begin position="453"/>
        <end position="474"/>
    </location>
</feature>